<evidence type="ECO:0000313" key="2">
    <source>
        <dbReference type="Proteomes" id="UP000683925"/>
    </source>
</evidence>
<dbReference type="Proteomes" id="UP000683925">
    <property type="component" value="Unassembled WGS sequence"/>
</dbReference>
<organism evidence="1 2">
    <name type="scientific">Paramecium octaurelia</name>
    <dbReference type="NCBI Taxonomy" id="43137"/>
    <lineage>
        <taxon>Eukaryota</taxon>
        <taxon>Sar</taxon>
        <taxon>Alveolata</taxon>
        <taxon>Ciliophora</taxon>
        <taxon>Intramacronucleata</taxon>
        <taxon>Oligohymenophorea</taxon>
        <taxon>Peniculida</taxon>
        <taxon>Parameciidae</taxon>
        <taxon>Paramecium</taxon>
    </lineage>
</organism>
<gene>
    <name evidence="1" type="ORF">POCTA_138.1.T1700043</name>
</gene>
<accession>A0A8S1YNQ6</accession>
<reference evidence="1" key="1">
    <citation type="submission" date="2021-01" db="EMBL/GenBank/DDBJ databases">
        <authorList>
            <consortium name="Genoscope - CEA"/>
            <person name="William W."/>
        </authorList>
    </citation>
    <scope>NUCLEOTIDE SEQUENCE</scope>
</reference>
<keyword evidence="2" id="KW-1185">Reference proteome</keyword>
<protein>
    <submittedName>
        <fullName evidence="1">Uncharacterized protein</fullName>
    </submittedName>
</protein>
<proteinExistence type="predicted"/>
<name>A0A8S1YNQ6_PAROT</name>
<evidence type="ECO:0000313" key="1">
    <source>
        <dbReference type="EMBL" id="CAD8214157.1"/>
    </source>
</evidence>
<dbReference type="EMBL" id="CAJJDP010000173">
    <property type="protein sequence ID" value="CAD8214157.1"/>
    <property type="molecule type" value="Genomic_DNA"/>
</dbReference>
<dbReference type="AlphaFoldDB" id="A0A8S1YNQ6"/>
<comment type="caution">
    <text evidence="1">The sequence shown here is derived from an EMBL/GenBank/DDBJ whole genome shotgun (WGS) entry which is preliminary data.</text>
</comment>
<sequence>MEIMIIPKILIIIWISKIYKFQCSEQCGSKINQNNVCITQCEDGIVIDQCEDSYNGNDIPYYSCYQCQFKFSEGCIQCQSNQCKQFDHIYLLDYQTGACFKQDNDDQNIDFLILLLEQITKLRYGQTILLLIIYVFINVGMDLEIINIKNEIMGTFMEEMDVLLFVTVQCLDYENYLSICTYIKAPKINLNILTNTGNSLQVVESTFLEKYYLQFIFIRLIRK</sequence>